<dbReference type="EMBL" id="JAIQZJ010000003">
    <property type="protein sequence ID" value="MBZ5737998.1"/>
    <property type="molecule type" value="Genomic_DNA"/>
</dbReference>
<evidence type="ECO:0000313" key="2">
    <source>
        <dbReference type="Proteomes" id="UP000780875"/>
    </source>
</evidence>
<keyword evidence="2" id="KW-1185">Reference proteome</keyword>
<sequence length="154" mass="16312">MTTVFAVIGALALLVLTAAAVCVAAAAVVARRRLRELRHLPDLGRRFETRHEAGHITEITKQGDRISILVDSADVSTTVLDEQGTPDHVGPSHPERSRWQVSGLSVDHLARLAGTAEAHGDVRVVSTGVVGIAGPVTAEWRLETADGMVLTARG</sequence>
<dbReference type="RefSeq" id="WP_224122372.1">
    <property type="nucleotide sequence ID" value="NZ_JAIQZJ010000003.1"/>
</dbReference>
<gene>
    <name evidence="1" type="ORF">K8U61_07480</name>
</gene>
<comment type="caution">
    <text evidence="1">The sequence shown here is derived from an EMBL/GenBank/DDBJ whole genome shotgun (WGS) entry which is preliminary data.</text>
</comment>
<name>A0ABS7UBD2_9ACTN</name>
<proteinExistence type="predicted"/>
<reference evidence="1 2" key="1">
    <citation type="submission" date="2021-09" db="EMBL/GenBank/DDBJ databases">
        <title>Whole genome sequence of Nocardioides sp. GBK3QG-3.</title>
        <authorList>
            <person name="Tuo L."/>
        </authorList>
    </citation>
    <scope>NUCLEOTIDE SEQUENCE [LARGE SCALE GENOMIC DNA]</scope>
    <source>
        <strain evidence="1 2">GBK3QG-3</strain>
    </source>
</reference>
<organism evidence="1 2">
    <name type="scientific">Nocardioides mangrovi</name>
    <dbReference type="NCBI Taxonomy" id="2874580"/>
    <lineage>
        <taxon>Bacteria</taxon>
        <taxon>Bacillati</taxon>
        <taxon>Actinomycetota</taxon>
        <taxon>Actinomycetes</taxon>
        <taxon>Propionibacteriales</taxon>
        <taxon>Nocardioidaceae</taxon>
        <taxon>Nocardioides</taxon>
    </lineage>
</organism>
<protein>
    <submittedName>
        <fullName evidence="1">Uncharacterized protein</fullName>
    </submittedName>
</protein>
<accession>A0ABS7UBD2</accession>
<dbReference type="Proteomes" id="UP000780875">
    <property type="component" value="Unassembled WGS sequence"/>
</dbReference>
<evidence type="ECO:0000313" key="1">
    <source>
        <dbReference type="EMBL" id="MBZ5737998.1"/>
    </source>
</evidence>